<evidence type="ECO:0000313" key="3">
    <source>
        <dbReference type="EMBL" id="KAG1307671.1"/>
    </source>
</evidence>
<evidence type="ECO:0000259" key="2">
    <source>
        <dbReference type="PROSITE" id="PS50174"/>
    </source>
</evidence>
<dbReference type="EMBL" id="JAANQT010000905">
    <property type="protein sequence ID" value="KAG1307671.1"/>
    <property type="molecule type" value="Genomic_DNA"/>
</dbReference>
<dbReference type="SMART" id="SM00443">
    <property type="entry name" value="G_patch"/>
    <property type="match status" value="1"/>
</dbReference>
<organism evidence="3 4">
    <name type="scientific">Rhizopus oryzae</name>
    <name type="common">Mucormycosis agent</name>
    <name type="synonym">Rhizopus arrhizus var. delemar</name>
    <dbReference type="NCBI Taxonomy" id="64495"/>
    <lineage>
        <taxon>Eukaryota</taxon>
        <taxon>Fungi</taxon>
        <taxon>Fungi incertae sedis</taxon>
        <taxon>Mucoromycota</taxon>
        <taxon>Mucoromycotina</taxon>
        <taxon>Mucoromycetes</taxon>
        <taxon>Mucorales</taxon>
        <taxon>Mucorineae</taxon>
        <taxon>Rhizopodaceae</taxon>
        <taxon>Rhizopus</taxon>
    </lineage>
</organism>
<protein>
    <recommendedName>
        <fullName evidence="2">G-patch domain-containing protein</fullName>
    </recommendedName>
</protein>
<dbReference type="InterPro" id="IPR000467">
    <property type="entry name" value="G_patch_dom"/>
</dbReference>
<evidence type="ECO:0000313" key="4">
    <source>
        <dbReference type="Proteomes" id="UP000716291"/>
    </source>
</evidence>
<name>A0A9P7BS61_RHIOR</name>
<feature type="compositionally biased region" description="Basic and acidic residues" evidence="1">
    <location>
        <begin position="152"/>
        <end position="171"/>
    </location>
</feature>
<evidence type="ECO:0000256" key="1">
    <source>
        <dbReference type="SAM" id="MobiDB-lite"/>
    </source>
</evidence>
<dbReference type="PANTHER" id="PTHR20923:SF1">
    <property type="entry name" value="G PATCH DOMAIN AND ANKYRIN REPEAT-CONTAINING PROTEIN 1"/>
    <property type="match status" value="1"/>
</dbReference>
<dbReference type="PROSITE" id="PS50174">
    <property type="entry name" value="G_PATCH"/>
    <property type="match status" value="1"/>
</dbReference>
<dbReference type="OrthoDB" id="4822at2759"/>
<comment type="caution">
    <text evidence="3">The sequence shown here is derived from an EMBL/GenBank/DDBJ whole genome shotgun (WGS) entry which is preliminary data.</text>
</comment>
<accession>A0A9P7BS61</accession>
<sequence>MKKTISKYARPVEFIKAKEEEKVVKERKGSSGDEIASLYQSITSTKTKKTVSANQDSLWCSSCQLSVPRKDHKRHIQGTAHMVSQDTVPSADMLVLRGDNVGFHMLRSQGWQYEQGLGKEGQGKRHPVATVLKRDRLCLGHKEQRSRKRVTHSHEEIEKEKKWQPKEKGKEWARKARLESKERVALLHYLKD</sequence>
<keyword evidence="4" id="KW-1185">Reference proteome</keyword>
<reference evidence="3" key="1">
    <citation type="journal article" date="2020" name="Microb. Genom.">
        <title>Genetic diversity of clinical and environmental Mucorales isolates obtained from an investigation of mucormycosis cases among solid organ transplant recipients.</title>
        <authorList>
            <person name="Nguyen M.H."/>
            <person name="Kaul D."/>
            <person name="Muto C."/>
            <person name="Cheng S.J."/>
            <person name="Richter R.A."/>
            <person name="Bruno V.M."/>
            <person name="Liu G."/>
            <person name="Beyhan S."/>
            <person name="Sundermann A.J."/>
            <person name="Mounaud S."/>
            <person name="Pasculle A.W."/>
            <person name="Nierman W.C."/>
            <person name="Driscoll E."/>
            <person name="Cumbie R."/>
            <person name="Clancy C.J."/>
            <person name="Dupont C.L."/>
        </authorList>
    </citation>
    <scope>NUCLEOTIDE SEQUENCE</scope>
    <source>
        <strain evidence="3">GL11</strain>
    </source>
</reference>
<dbReference type="PANTHER" id="PTHR20923">
    <property type="entry name" value="BAT4 PROTEIN-RELATED"/>
    <property type="match status" value="1"/>
</dbReference>
<feature type="region of interest" description="Disordered" evidence="1">
    <location>
        <begin position="143"/>
        <end position="171"/>
    </location>
</feature>
<dbReference type="InterPro" id="IPR039146">
    <property type="entry name" value="GPANK1"/>
</dbReference>
<dbReference type="Pfam" id="PF01585">
    <property type="entry name" value="G-patch"/>
    <property type="match status" value="1"/>
</dbReference>
<dbReference type="AlphaFoldDB" id="A0A9P7BS61"/>
<dbReference type="GO" id="GO:0003676">
    <property type="term" value="F:nucleic acid binding"/>
    <property type="evidence" value="ECO:0007669"/>
    <property type="project" value="InterPro"/>
</dbReference>
<dbReference type="Proteomes" id="UP000716291">
    <property type="component" value="Unassembled WGS sequence"/>
</dbReference>
<gene>
    <name evidence="3" type="ORF">G6F64_006628</name>
</gene>
<feature type="domain" description="G-patch" evidence="2">
    <location>
        <begin position="98"/>
        <end position="144"/>
    </location>
</feature>
<proteinExistence type="predicted"/>